<dbReference type="Pfam" id="PF13646">
    <property type="entry name" value="HEAT_2"/>
    <property type="match status" value="1"/>
</dbReference>
<evidence type="ECO:0000313" key="2">
    <source>
        <dbReference type="EMBL" id="AKT42404.1"/>
    </source>
</evidence>
<dbReference type="EMBL" id="CP012159">
    <property type="protein sequence ID" value="AKT42404.1"/>
    <property type="molecule type" value="Genomic_DNA"/>
</dbReference>
<organism evidence="2 3">
    <name type="scientific">Chondromyces crocatus</name>
    <dbReference type="NCBI Taxonomy" id="52"/>
    <lineage>
        <taxon>Bacteria</taxon>
        <taxon>Pseudomonadati</taxon>
        <taxon>Myxococcota</taxon>
        <taxon>Polyangia</taxon>
        <taxon>Polyangiales</taxon>
        <taxon>Polyangiaceae</taxon>
        <taxon>Chondromyces</taxon>
    </lineage>
</organism>
<proteinExistence type="predicted"/>
<feature type="region of interest" description="Disordered" evidence="1">
    <location>
        <begin position="621"/>
        <end position="645"/>
    </location>
</feature>
<dbReference type="SUPFAM" id="SSF48371">
    <property type="entry name" value="ARM repeat"/>
    <property type="match status" value="2"/>
</dbReference>
<dbReference type="KEGG" id="ccro:CMC5_066300"/>
<evidence type="ECO:0000313" key="3">
    <source>
        <dbReference type="Proteomes" id="UP000067626"/>
    </source>
</evidence>
<dbReference type="RefSeq" id="WP_050434042.1">
    <property type="nucleotide sequence ID" value="NZ_CP012159.1"/>
</dbReference>
<dbReference type="InterPro" id="IPR016024">
    <property type="entry name" value="ARM-type_fold"/>
</dbReference>
<dbReference type="Proteomes" id="UP000067626">
    <property type="component" value="Chromosome"/>
</dbReference>
<gene>
    <name evidence="2" type="ORF">CMC5_066300</name>
</gene>
<dbReference type="GO" id="GO:0016491">
    <property type="term" value="F:oxidoreductase activity"/>
    <property type="evidence" value="ECO:0007669"/>
    <property type="project" value="TreeGrafter"/>
</dbReference>
<dbReference type="PANTHER" id="PTHR12697:SF38">
    <property type="entry name" value="PBS LYASE HEAT DOMAIN PROTEIN REPEAT-CONTAINING PROTEIN"/>
    <property type="match status" value="1"/>
</dbReference>
<dbReference type="OrthoDB" id="3661251at2"/>
<dbReference type="SMART" id="SM00567">
    <property type="entry name" value="EZ_HEAT"/>
    <property type="match status" value="6"/>
</dbReference>
<accession>A0A0K1ENJ0</accession>
<evidence type="ECO:0008006" key="4">
    <source>
        <dbReference type="Google" id="ProtNLM"/>
    </source>
</evidence>
<dbReference type="PANTHER" id="PTHR12697">
    <property type="entry name" value="PBS LYASE HEAT-LIKE PROTEIN"/>
    <property type="match status" value="1"/>
</dbReference>
<dbReference type="InterPro" id="IPR011989">
    <property type="entry name" value="ARM-like"/>
</dbReference>
<protein>
    <recommendedName>
        <fullName evidence="4">PBS lyase</fullName>
    </recommendedName>
</protein>
<sequence length="645" mass="65712">MSVPDGISVAVLGEELLAPDAEVRRLAAVRLPALEARSAASLLLLALGDADWRVRKDATLAGQELLAAAADRGDLGGEALLLEALVEALRPGDNVGLRNATIDVLAGHGRAAIDIIAGTFPHLDADGRKLAVEALGRTGDPQALGPLTAALSDRDDNVRHAAVEAIAALGPGAPEQVVEVLTRALSDEDRLVQLTALHGLNALEASAPWSKIQPLLSDPMLRPAALEAAALAESPEAPAALVNALATGRGRAFAQIVGALSRLIGGPLADHVVEALRSAGPDVGVRLTRAAADPARHEAGALVEPPSWRGPSSSSLELRGQALVLAALADAPGAVEAAVDALAEPALAEPAQRALVSLGPRALGEVLGRLSGPAGRLLTGVVIDVDPLEPEQAAALLDVAVVLVEDESERIGEVQAVVHGALRSPSTLVATSAVYALAKLGQEEDLRLMAEQSVEASLPVACAAERALAALSALHPGAARSLVREMMHDPSRYLPAAVVLEALGAPQVLPGGQRRGPSSALEVDELSFLTHAAATGDARARCAAVLASAAVSGADSLELLAAALADEEREVQLAAARALGRLRANLDPAVTPAVAARAEELLDLLGQSRDVELLAAAAPCAPDVSGLPPSRARASWRPSEGPSSP</sequence>
<dbReference type="STRING" id="52.CMC5_066300"/>
<dbReference type="AlphaFoldDB" id="A0A0K1ENJ0"/>
<dbReference type="Gene3D" id="1.25.10.10">
    <property type="entry name" value="Leucine-rich Repeat Variant"/>
    <property type="match status" value="2"/>
</dbReference>
<reference evidence="2 3" key="1">
    <citation type="submission" date="2015-07" db="EMBL/GenBank/DDBJ databases">
        <title>Genome analysis of myxobacterium Chondromyces crocatus Cm c5 reveals a high potential for natural compound synthesis and the genetic basis for the loss of fruiting body formation.</title>
        <authorList>
            <person name="Zaburannyi N."/>
            <person name="Bunk B."/>
            <person name="Maier J."/>
            <person name="Overmann J."/>
            <person name="Mueller R."/>
        </authorList>
    </citation>
    <scope>NUCLEOTIDE SEQUENCE [LARGE SCALE GENOMIC DNA]</scope>
    <source>
        <strain evidence="2 3">Cm c5</strain>
    </source>
</reference>
<evidence type="ECO:0000256" key="1">
    <source>
        <dbReference type="SAM" id="MobiDB-lite"/>
    </source>
</evidence>
<dbReference type="InterPro" id="IPR004155">
    <property type="entry name" value="PBS_lyase_HEAT"/>
</dbReference>
<keyword evidence="3" id="KW-1185">Reference proteome</keyword>
<name>A0A0K1ENJ0_CHOCO</name>